<comment type="subcellular location">
    <subcellularLocation>
        <location evidence="1">Cell membrane</location>
        <topology evidence="1">Multi-pass membrane protein</topology>
    </subcellularLocation>
</comment>
<evidence type="ECO:0000256" key="3">
    <source>
        <dbReference type="ARBA" id="ARBA00022692"/>
    </source>
</evidence>
<feature type="transmembrane region" description="Helical" evidence="6">
    <location>
        <begin position="125"/>
        <end position="145"/>
    </location>
</feature>
<evidence type="ECO:0000313" key="8">
    <source>
        <dbReference type="Proteomes" id="UP000558997"/>
    </source>
</evidence>
<keyword evidence="5 6" id="KW-0472">Membrane</keyword>
<comment type="caution">
    <text evidence="7">The sequence shown here is derived from an EMBL/GenBank/DDBJ whole genome shotgun (WGS) entry which is preliminary data.</text>
</comment>
<dbReference type="InterPro" id="IPR036259">
    <property type="entry name" value="MFS_trans_sf"/>
</dbReference>
<dbReference type="RefSeq" id="WP_184836507.1">
    <property type="nucleotide sequence ID" value="NZ_BAAAVN010000003.1"/>
</dbReference>
<name>A0A841DWK2_9ACTN</name>
<feature type="transmembrane region" description="Helical" evidence="6">
    <location>
        <begin position="210"/>
        <end position="230"/>
    </location>
</feature>
<reference evidence="7 8" key="1">
    <citation type="submission" date="2020-08" db="EMBL/GenBank/DDBJ databases">
        <title>Sequencing the genomes of 1000 actinobacteria strains.</title>
        <authorList>
            <person name="Klenk H.-P."/>
        </authorList>
    </citation>
    <scope>NUCLEOTIDE SEQUENCE [LARGE SCALE GENOMIC DNA]</scope>
    <source>
        <strain evidence="7 8">DSM 17294</strain>
    </source>
</reference>
<accession>A0A841DWK2</accession>
<protein>
    <submittedName>
        <fullName evidence="7">MFS family permease</fullName>
    </submittedName>
</protein>
<sequence>MLLVTHNYNLLLIGVLSAANGVLDAFTSPALRGLVPELVPVDQLRKANALVSSVRNGTKIVGPALAGVLVATVGSGTAIAIDAVSYVLAAALLGRLHVSTSIAPRRPGVLAEVRRGWKEFRRIRWVWAVTVSSALMNLAQVGVWQVLGPELTGQSELWGAVLSVRGAGLLVMSALMYRLVIRRLLATGQLLSALGALPLFALGFGVQPGWLLIAAFVAGVGFSISGVAWETSLQEHVDRGMLSRISSIDELLSFVAIPVGMVVVGPLAAVFGAGRVAVVAGGCYLFAAWSSLLSKEVRGLRGV</sequence>
<dbReference type="InterPro" id="IPR011701">
    <property type="entry name" value="MFS"/>
</dbReference>
<dbReference type="PANTHER" id="PTHR23513:SF11">
    <property type="entry name" value="STAPHYLOFERRIN A TRANSPORTER"/>
    <property type="match status" value="1"/>
</dbReference>
<keyword evidence="3 6" id="KW-0812">Transmembrane</keyword>
<feature type="transmembrane region" description="Helical" evidence="6">
    <location>
        <begin position="60"/>
        <end position="93"/>
    </location>
</feature>
<keyword evidence="4 6" id="KW-1133">Transmembrane helix</keyword>
<proteinExistence type="predicted"/>
<dbReference type="GO" id="GO:0005886">
    <property type="term" value="C:plasma membrane"/>
    <property type="evidence" value="ECO:0007669"/>
    <property type="project" value="UniProtKB-SubCell"/>
</dbReference>
<feature type="transmembrane region" description="Helical" evidence="6">
    <location>
        <begin position="251"/>
        <end position="270"/>
    </location>
</feature>
<dbReference type="EMBL" id="JACHNF010000001">
    <property type="protein sequence ID" value="MBB5980627.1"/>
    <property type="molecule type" value="Genomic_DNA"/>
</dbReference>
<organism evidence="7 8">
    <name type="scientific">Kribbella solani</name>
    <dbReference type="NCBI Taxonomy" id="236067"/>
    <lineage>
        <taxon>Bacteria</taxon>
        <taxon>Bacillati</taxon>
        <taxon>Actinomycetota</taxon>
        <taxon>Actinomycetes</taxon>
        <taxon>Propionibacteriales</taxon>
        <taxon>Kribbellaceae</taxon>
        <taxon>Kribbella</taxon>
    </lineage>
</organism>
<evidence type="ECO:0000256" key="6">
    <source>
        <dbReference type="SAM" id="Phobius"/>
    </source>
</evidence>
<evidence type="ECO:0000256" key="2">
    <source>
        <dbReference type="ARBA" id="ARBA00022475"/>
    </source>
</evidence>
<dbReference type="Gene3D" id="1.20.1250.20">
    <property type="entry name" value="MFS general substrate transporter like domains"/>
    <property type="match status" value="1"/>
</dbReference>
<dbReference type="SUPFAM" id="SSF103473">
    <property type="entry name" value="MFS general substrate transporter"/>
    <property type="match status" value="1"/>
</dbReference>
<dbReference type="GO" id="GO:0022857">
    <property type="term" value="F:transmembrane transporter activity"/>
    <property type="evidence" value="ECO:0007669"/>
    <property type="project" value="InterPro"/>
</dbReference>
<dbReference type="Proteomes" id="UP000558997">
    <property type="component" value="Unassembled WGS sequence"/>
</dbReference>
<evidence type="ECO:0000256" key="5">
    <source>
        <dbReference type="ARBA" id="ARBA00023136"/>
    </source>
</evidence>
<feature type="transmembrane region" description="Helical" evidence="6">
    <location>
        <begin position="276"/>
        <end position="294"/>
    </location>
</feature>
<feature type="transmembrane region" description="Helical" evidence="6">
    <location>
        <begin position="184"/>
        <end position="204"/>
    </location>
</feature>
<keyword evidence="8" id="KW-1185">Reference proteome</keyword>
<evidence type="ECO:0000256" key="4">
    <source>
        <dbReference type="ARBA" id="ARBA00022989"/>
    </source>
</evidence>
<dbReference type="AlphaFoldDB" id="A0A841DWK2"/>
<evidence type="ECO:0000313" key="7">
    <source>
        <dbReference type="EMBL" id="MBB5980627.1"/>
    </source>
</evidence>
<dbReference type="PANTHER" id="PTHR23513">
    <property type="entry name" value="INTEGRAL MEMBRANE EFFLUX PROTEIN-RELATED"/>
    <property type="match status" value="1"/>
</dbReference>
<evidence type="ECO:0000256" key="1">
    <source>
        <dbReference type="ARBA" id="ARBA00004651"/>
    </source>
</evidence>
<gene>
    <name evidence="7" type="ORF">HDA44_003968</name>
</gene>
<keyword evidence="2" id="KW-1003">Cell membrane</keyword>
<dbReference type="Pfam" id="PF07690">
    <property type="entry name" value="MFS_1"/>
    <property type="match status" value="1"/>
</dbReference>
<feature type="transmembrane region" description="Helical" evidence="6">
    <location>
        <begin position="157"/>
        <end position="177"/>
    </location>
</feature>
<dbReference type="CDD" id="cd06173">
    <property type="entry name" value="MFS_MefA_like"/>
    <property type="match status" value="1"/>
</dbReference>